<feature type="transmembrane region" description="Helical" evidence="1">
    <location>
        <begin position="34"/>
        <end position="55"/>
    </location>
</feature>
<protein>
    <recommendedName>
        <fullName evidence="4">DUF2568 domain-containing protein</fullName>
    </recommendedName>
</protein>
<proteinExistence type="predicted"/>
<dbReference type="InterPro" id="IPR021214">
    <property type="entry name" value="DUF2568"/>
</dbReference>
<dbReference type="Proteomes" id="UP000249419">
    <property type="component" value="Unassembled WGS sequence"/>
</dbReference>
<keyword evidence="1" id="KW-0472">Membrane</keyword>
<evidence type="ECO:0000256" key="1">
    <source>
        <dbReference type="SAM" id="Phobius"/>
    </source>
</evidence>
<dbReference type="EMBL" id="PYAG01000005">
    <property type="protein sequence ID" value="RAO37493.1"/>
    <property type="molecule type" value="Genomic_DNA"/>
</dbReference>
<feature type="transmembrane region" description="Helical" evidence="1">
    <location>
        <begin position="62"/>
        <end position="84"/>
    </location>
</feature>
<keyword evidence="1" id="KW-1133">Transmembrane helix</keyword>
<dbReference type="AlphaFoldDB" id="A0A328NQP6"/>
<accession>A0A328NQP6</accession>
<dbReference type="Pfam" id="PF10823">
    <property type="entry name" value="DUF2568"/>
    <property type="match status" value="1"/>
</dbReference>
<gene>
    <name evidence="2" type="ORF">PSN13_01475</name>
</gene>
<evidence type="ECO:0000313" key="2">
    <source>
        <dbReference type="EMBL" id="RAO37493.1"/>
    </source>
</evidence>
<reference evidence="2 3" key="1">
    <citation type="submission" date="2018-03" db="EMBL/GenBank/DDBJ databases">
        <title>Defining the species Micromonospora saelicesensis and Micromonospora noduli under the framework of genomics.</title>
        <authorList>
            <person name="Riesco R."/>
            <person name="Trujillo M.E."/>
        </authorList>
    </citation>
    <scope>NUCLEOTIDE SEQUENCE [LARGE SCALE GENOMIC DNA]</scope>
    <source>
        <strain evidence="2 3">PSN13</strain>
    </source>
</reference>
<feature type="transmembrane region" description="Helical" evidence="1">
    <location>
        <begin position="90"/>
        <end position="110"/>
    </location>
</feature>
<dbReference type="RefSeq" id="WP_112675158.1">
    <property type="nucleotide sequence ID" value="NZ_PYAG01000005.1"/>
</dbReference>
<keyword evidence="1" id="KW-0812">Transmembrane</keyword>
<comment type="caution">
    <text evidence="2">The sequence shown here is derived from an EMBL/GenBank/DDBJ whole genome shotgun (WGS) entry which is preliminary data.</text>
</comment>
<evidence type="ECO:0000313" key="3">
    <source>
        <dbReference type="Proteomes" id="UP000249419"/>
    </source>
</evidence>
<feature type="transmembrane region" description="Helical" evidence="1">
    <location>
        <begin position="7"/>
        <end position="28"/>
    </location>
</feature>
<name>A0A328NQP6_9ACTN</name>
<sequence>MNFLRHVNDLLAFLLELVALAVLGYWGFKTDSAVPVRVTLAVGAPLLAAIAWGLFASPKATIALPLIGVLVVKALVFGSATLALNAVGNRLIATSFAVVVVINIAIALTVKSVGDN</sequence>
<organism evidence="2 3">
    <name type="scientific">Micromonospora saelicesensis</name>
    <dbReference type="NCBI Taxonomy" id="285676"/>
    <lineage>
        <taxon>Bacteria</taxon>
        <taxon>Bacillati</taxon>
        <taxon>Actinomycetota</taxon>
        <taxon>Actinomycetes</taxon>
        <taxon>Micromonosporales</taxon>
        <taxon>Micromonosporaceae</taxon>
        <taxon>Micromonospora</taxon>
    </lineage>
</organism>
<evidence type="ECO:0008006" key="4">
    <source>
        <dbReference type="Google" id="ProtNLM"/>
    </source>
</evidence>